<comment type="caution">
    <text evidence="1">The sequence shown here is derived from an EMBL/GenBank/DDBJ whole genome shotgun (WGS) entry which is preliminary data.</text>
</comment>
<dbReference type="Proteomes" id="UP000612055">
    <property type="component" value="Unassembled WGS sequence"/>
</dbReference>
<dbReference type="EMBL" id="JAEHOE010000026">
    <property type="protein sequence ID" value="KAG2495070.1"/>
    <property type="molecule type" value="Genomic_DNA"/>
</dbReference>
<gene>
    <name evidence="1" type="ORF">HYH03_006681</name>
</gene>
<evidence type="ECO:0000313" key="1">
    <source>
        <dbReference type="EMBL" id="KAG2495070.1"/>
    </source>
</evidence>
<proteinExistence type="predicted"/>
<organism evidence="1 2">
    <name type="scientific">Edaphochlamys debaryana</name>
    <dbReference type="NCBI Taxonomy" id="47281"/>
    <lineage>
        <taxon>Eukaryota</taxon>
        <taxon>Viridiplantae</taxon>
        <taxon>Chlorophyta</taxon>
        <taxon>core chlorophytes</taxon>
        <taxon>Chlorophyceae</taxon>
        <taxon>CS clade</taxon>
        <taxon>Chlamydomonadales</taxon>
        <taxon>Chlamydomonadales incertae sedis</taxon>
        <taxon>Edaphochlamys</taxon>
    </lineage>
</organism>
<evidence type="ECO:0000313" key="2">
    <source>
        <dbReference type="Proteomes" id="UP000612055"/>
    </source>
</evidence>
<reference evidence="1" key="1">
    <citation type="journal article" date="2020" name="bioRxiv">
        <title>Comparative genomics of Chlamydomonas.</title>
        <authorList>
            <person name="Craig R.J."/>
            <person name="Hasan A.R."/>
            <person name="Ness R.W."/>
            <person name="Keightley P.D."/>
        </authorList>
    </citation>
    <scope>NUCLEOTIDE SEQUENCE</scope>
    <source>
        <strain evidence="1">CCAP 11/70</strain>
    </source>
</reference>
<protein>
    <submittedName>
        <fullName evidence="1">Uncharacterized protein</fullName>
    </submittedName>
</protein>
<dbReference type="AlphaFoldDB" id="A0A836BZV2"/>
<accession>A0A836BZV2</accession>
<sequence length="244" mass="26493">MSEHAGTQQEALSTSTFGHARSVHDCDSTLCELEVDDDFVQSSDIDAKAGGIADWLLQQYNTIEFGNIAQYRVLTQAAHIYDVMGSEQDQGQTLVAVFKALAQHVDIDANFLVVAGAQNGLPAVVAYALQLASALGRKERARFQADLDWALREAVRIGSIKICKSLRAAGANIHAPPPPVPGAVAPNLIRLANGNRPMISYLQGLGLTNGPDLDQASWERAQRYLRAKRARHVTFRVDDSDEDA</sequence>
<name>A0A836BZV2_9CHLO</name>
<keyword evidence="2" id="KW-1185">Reference proteome</keyword>